<dbReference type="EMBL" id="JAOZEW010000055">
    <property type="protein sequence ID" value="MCV9930646.1"/>
    <property type="molecule type" value="Genomic_DNA"/>
</dbReference>
<comment type="caution">
    <text evidence="1">The sequence shown here is derived from an EMBL/GenBank/DDBJ whole genome shotgun (WGS) entry which is preliminary data.</text>
</comment>
<sequence>MKTNLFTKKRVLLMVVLVCSFLGFNSFSNVSAKLNIEGKTSTQSKKPSVYRPG</sequence>
<proteinExistence type="predicted"/>
<name>A0A9X2ZFX0_9FLAO</name>
<dbReference type="Proteomes" id="UP001151079">
    <property type="component" value="Unassembled WGS sequence"/>
</dbReference>
<protein>
    <submittedName>
        <fullName evidence="1">Uncharacterized protein</fullName>
    </submittedName>
</protein>
<keyword evidence="2" id="KW-1185">Reference proteome</keyword>
<organism evidence="1 2">
    <name type="scientific">Flavobacterium shii</name>
    <dbReference type="NCBI Taxonomy" id="2987687"/>
    <lineage>
        <taxon>Bacteria</taxon>
        <taxon>Pseudomonadati</taxon>
        <taxon>Bacteroidota</taxon>
        <taxon>Flavobacteriia</taxon>
        <taxon>Flavobacteriales</taxon>
        <taxon>Flavobacteriaceae</taxon>
        <taxon>Flavobacterium</taxon>
    </lineage>
</organism>
<reference evidence="1" key="1">
    <citation type="submission" date="2022-10" db="EMBL/GenBank/DDBJ databases">
        <title>Two novel species of Flavobacterium.</title>
        <authorList>
            <person name="Liu Q."/>
            <person name="Xin Y.-H."/>
        </authorList>
    </citation>
    <scope>NUCLEOTIDE SEQUENCE</scope>
    <source>
        <strain evidence="1">LS1R49</strain>
    </source>
</reference>
<evidence type="ECO:0000313" key="1">
    <source>
        <dbReference type="EMBL" id="MCV9930646.1"/>
    </source>
</evidence>
<gene>
    <name evidence="1" type="ORF">OIU83_23525</name>
</gene>
<dbReference type="RefSeq" id="WP_264208708.1">
    <property type="nucleotide sequence ID" value="NZ_JAOZEW010000055.1"/>
</dbReference>
<dbReference type="AlphaFoldDB" id="A0A9X2ZFX0"/>
<accession>A0A9X2ZFX0</accession>
<evidence type="ECO:0000313" key="2">
    <source>
        <dbReference type="Proteomes" id="UP001151079"/>
    </source>
</evidence>